<name>A0A813D5D3_POLGL</name>
<dbReference type="EMBL" id="CAJNNV010000609">
    <property type="protein sequence ID" value="CAE8583114.1"/>
    <property type="molecule type" value="Genomic_DNA"/>
</dbReference>
<dbReference type="Proteomes" id="UP000654075">
    <property type="component" value="Unassembled WGS sequence"/>
</dbReference>
<evidence type="ECO:0000259" key="3">
    <source>
        <dbReference type="PROSITE" id="PS50222"/>
    </source>
</evidence>
<organism evidence="4 5">
    <name type="scientific">Polarella glacialis</name>
    <name type="common">Dinoflagellate</name>
    <dbReference type="NCBI Taxonomy" id="89957"/>
    <lineage>
        <taxon>Eukaryota</taxon>
        <taxon>Sar</taxon>
        <taxon>Alveolata</taxon>
        <taxon>Dinophyceae</taxon>
        <taxon>Suessiales</taxon>
        <taxon>Suessiaceae</taxon>
        <taxon>Polarella</taxon>
    </lineage>
</organism>
<keyword evidence="5" id="KW-1185">Reference proteome</keyword>
<evidence type="ECO:0000313" key="4">
    <source>
        <dbReference type="EMBL" id="CAE8583114.1"/>
    </source>
</evidence>
<dbReference type="InterPro" id="IPR002048">
    <property type="entry name" value="EF_hand_dom"/>
</dbReference>
<dbReference type="SUPFAM" id="SSF47473">
    <property type="entry name" value="EF-hand"/>
    <property type="match status" value="1"/>
</dbReference>
<accession>A0A813D5D3</accession>
<evidence type="ECO:0000256" key="2">
    <source>
        <dbReference type="SAM" id="MobiDB-lite"/>
    </source>
</evidence>
<comment type="caution">
    <text evidence="4">The sequence shown here is derived from an EMBL/GenBank/DDBJ whole genome shotgun (WGS) entry which is preliminary data.</text>
</comment>
<evidence type="ECO:0000256" key="1">
    <source>
        <dbReference type="ARBA" id="ARBA00022837"/>
    </source>
</evidence>
<dbReference type="InterPro" id="IPR011992">
    <property type="entry name" value="EF-hand-dom_pair"/>
</dbReference>
<gene>
    <name evidence="4" type="ORF">PGLA1383_LOCUS2100</name>
</gene>
<proteinExistence type="predicted"/>
<feature type="region of interest" description="Disordered" evidence="2">
    <location>
        <begin position="77"/>
        <end position="104"/>
    </location>
</feature>
<dbReference type="InterPro" id="IPR018247">
    <property type="entry name" value="EF_Hand_1_Ca_BS"/>
</dbReference>
<sequence>AKMKYLQEKIDPVVQEMITCLLTEVPDDPEDWMLQWLLHQDIFDKGGMNTLADVEAAQEEMRALRLEARSLRKQRSKLKAQIARQEQAERKRRGLPYPPPLTSMQTTKIRSSIKSASYTGPQGQDLEVLFRRLDLDDSGELEHEEIHRALRRTLKIPPHIVYDHEISALCERISDCLFTAKLDSFFESFGCTIINGTCRSKTDDERNLDDESTSVTPHSSGLFQSVDARLSQELDAACGFTAPTSQNADGADSQQRAADLHQLWQSFVELQKREGRPLANFEQGTAAAEGRYLRFVTNQGAAGQGIGNLFYGLESAVYLAMYGGRALIIDWPGLEEALVPRFIDWRSTANEERRNAVENQQGPFRSVWNFGPPFHGSEVLKDIKGPEPFVSFTGNMFPEDRASDDGLHPDRLSLSELGLSGNSTIEKLLVRLSGSLPRKQSLEEGCALHFLFSPSAELRADMAERLAPERSQLAVQLRFGDWSIGGGGDYRPIIEDFGLDMEGVVNKALQCAAQLCKQLPEKVLPSRQPCRTYFESDSEEAKNLARNWSNTRLLVRVPDTLSQHSNNGRRSSLLSSLASAMALGSHFGIITSFGAFGDLSRYLGPLVFPGGFAVKFEEVLKVSQMHKEMASEAKEVDDDHLCDVRLLNRHLDAEASFVETGWAPKRK</sequence>
<dbReference type="AlphaFoldDB" id="A0A813D5D3"/>
<dbReference type="GO" id="GO:0005509">
    <property type="term" value="F:calcium ion binding"/>
    <property type="evidence" value="ECO:0007669"/>
    <property type="project" value="InterPro"/>
</dbReference>
<protein>
    <recommendedName>
        <fullName evidence="3">EF-hand domain-containing protein</fullName>
    </recommendedName>
</protein>
<feature type="domain" description="EF-hand" evidence="3">
    <location>
        <begin position="121"/>
        <end position="156"/>
    </location>
</feature>
<dbReference type="OrthoDB" id="420060at2759"/>
<feature type="region of interest" description="Disordered" evidence="2">
    <location>
        <begin position="201"/>
        <end position="220"/>
    </location>
</feature>
<feature type="non-terminal residue" evidence="4">
    <location>
        <position position="1"/>
    </location>
</feature>
<dbReference type="PROSITE" id="PS00018">
    <property type="entry name" value="EF_HAND_1"/>
    <property type="match status" value="1"/>
</dbReference>
<evidence type="ECO:0000313" key="5">
    <source>
        <dbReference type="Proteomes" id="UP000654075"/>
    </source>
</evidence>
<dbReference type="PROSITE" id="PS50222">
    <property type="entry name" value="EF_HAND_2"/>
    <property type="match status" value="1"/>
</dbReference>
<keyword evidence="1" id="KW-0106">Calcium</keyword>
<reference evidence="4" key="1">
    <citation type="submission" date="2021-02" db="EMBL/GenBank/DDBJ databases">
        <authorList>
            <person name="Dougan E. K."/>
            <person name="Rhodes N."/>
            <person name="Thang M."/>
            <person name="Chan C."/>
        </authorList>
    </citation>
    <scope>NUCLEOTIDE SEQUENCE</scope>
</reference>